<reference evidence="2" key="1">
    <citation type="journal article" date="2015" name="Nat. Genet.">
        <title>The genome and transcriptome of the zoonotic hookworm Ancylostoma ceylanicum identify infection-specific gene families.</title>
        <authorList>
            <person name="Schwarz E.M."/>
            <person name="Hu Y."/>
            <person name="Antoshechkin I."/>
            <person name="Miller M.M."/>
            <person name="Sternberg P.W."/>
            <person name="Aroian R.V."/>
        </authorList>
    </citation>
    <scope>NUCLEOTIDE SEQUENCE</scope>
    <source>
        <strain evidence="2">HY135</strain>
    </source>
</reference>
<protein>
    <submittedName>
        <fullName evidence="1">Uncharacterized protein</fullName>
    </submittedName>
</protein>
<dbReference type="AlphaFoldDB" id="A0A016RTL4"/>
<dbReference type="Proteomes" id="UP000024635">
    <property type="component" value="Unassembled WGS sequence"/>
</dbReference>
<accession>A0A016RTL4</accession>
<dbReference type="EMBL" id="JARK01001723">
    <property type="protein sequence ID" value="EYB81324.1"/>
    <property type="molecule type" value="Genomic_DNA"/>
</dbReference>
<evidence type="ECO:0000313" key="1">
    <source>
        <dbReference type="EMBL" id="EYB81324.1"/>
    </source>
</evidence>
<gene>
    <name evidence="1" type="primary">Acey_s0387.g480</name>
    <name evidence="1" type="ORF">Y032_0387g480</name>
</gene>
<comment type="caution">
    <text evidence="1">The sequence shown here is derived from an EMBL/GenBank/DDBJ whole genome shotgun (WGS) entry which is preliminary data.</text>
</comment>
<name>A0A016RTL4_9BILA</name>
<sequence>MSLLCMTEPSCDILQKYECALEHMAKNYVTEHGYLLPSLYGVIHVPTRGGSIDNKLDDAFKYPYWERVKEAPVPNMYGCYFDKQNSHLTCVYDTMLGLEVKGSDVLLNR</sequence>
<organism evidence="1 2">
    <name type="scientific">Ancylostoma ceylanicum</name>
    <dbReference type="NCBI Taxonomy" id="53326"/>
    <lineage>
        <taxon>Eukaryota</taxon>
        <taxon>Metazoa</taxon>
        <taxon>Ecdysozoa</taxon>
        <taxon>Nematoda</taxon>
        <taxon>Chromadorea</taxon>
        <taxon>Rhabditida</taxon>
        <taxon>Rhabditina</taxon>
        <taxon>Rhabditomorpha</taxon>
        <taxon>Strongyloidea</taxon>
        <taxon>Ancylostomatidae</taxon>
        <taxon>Ancylostomatinae</taxon>
        <taxon>Ancylostoma</taxon>
    </lineage>
</organism>
<keyword evidence="2" id="KW-1185">Reference proteome</keyword>
<evidence type="ECO:0000313" key="2">
    <source>
        <dbReference type="Proteomes" id="UP000024635"/>
    </source>
</evidence>
<proteinExistence type="predicted"/>